<protein>
    <submittedName>
        <fullName evidence="1">Uncharacterized protein</fullName>
    </submittedName>
</protein>
<evidence type="ECO:0000313" key="4">
    <source>
        <dbReference type="Proteomes" id="UP000035218"/>
    </source>
</evidence>
<dbReference type="EMBL" id="LDCN01000004">
    <property type="protein sequence ID" value="KLH98298.1"/>
    <property type="molecule type" value="Genomic_DNA"/>
</dbReference>
<dbReference type="AlphaFoldDB" id="A0A0H0SJ40"/>
<reference evidence="1 5" key="2">
    <citation type="submission" date="2016-11" db="EMBL/GenBank/DDBJ databases">
        <authorList>
            <person name="Jaros S."/>
            <person name="Januszkiewicz K."/>
            <person name="Wedrychowicz H."/>
        </authorList>
    </citation>
    <scope>NUCLEOTIDE SEQUENCE [LARGE SCALE GENOMIC DNA]</scope>
    <source>
        <strain evidence="1 5">NF2</strain>
    </source>
</reference>
<dbReference type="GeneID" id="87586352"/>
<evidence type="ECO:0000313" key="6">
    <source>
        <dbReference type="Proteomes" id="UP000319498"/>
    </source>
</evidence>
<dbReference type="RefSeq" id="WP_012685087.1">
    <property type="nucleotide sequence ID" value="NZ_BAAFVL010000002.1"/>
</dbReference>
<evidence type="ECO:0000313" key="5">
    <source>
        <dbReference type="Proteomes" id="UP000197781"/>
    </source>
</evidence>
<organism evidence="1 5">
    <name type="scientific">Brevibacillus formosus</name>
    <dbReference type="NCBI Taxonomy" id="54913"/>
    <lineage>
        <taxon>Bacteria</taxon>
        <taxon>Bacillati</taxon>
        <taxon>Bacillota</taxon>
        <taxon>Bacilli</taxon>
        <taxon>Bacillales</taxon>
        <taxon>Paenibacillaceae</taxon>
        <taxon>Brevibacillus</taxon>
    </lineage>
</organism>
<evidence type="ECO:0000313" key="2">
    <source>
        <dbReference type="EMBL" id="GED61194.1"/>
    </source>
</evidence>
<reference evidence="3 4" key="1">
    <citation type="submission" date="2015-05" db="EMBL/GenBank/DDBJ databases">
        <title>Genome sequencing project for genomic taxonomy and phylogenomics of Bacillus-like bacteria.</title>
        <authorList>
            <person name="Liu B."/>
            <person name="Wang J."/>
            <person name="Zhu Y."/>
            <person name="Liu G."/>
            <person name="Chen Q."/>
            <person name="Chen Z."/>
            <person name="Lan J."/>
            <person name="Che J."/>
            <person name="Ge C."/>
            <person name="Shi H."/>
            <person name="Pan Z."/>
            <person name="Liu X."/>
        </authorList>
    </citation>
    <scope>NUCLEOTIDE SEQUENCE [LARGE SCALE GENOMIC DNA]</scope>
    <source>
        <strain evidence="3 4">DSM 9885</strain>
    </source>
</reference>
<dbReference type="KEGG" id="bfm:BP422_01945"/>
<keyword evidence="6" id="KW-1185">Reference proteome</keyword>
<gene>
    <name evidence="3" type="ORF">AA984_14915</name>
    <name evidence="2" type="ORF">BFO01nite_53260</name>
    <name evidence="1" type="ORF">BP422_01945</name>
</gene>
<proteinExistence type="predicted"/>
<name>A0A0H0SJ40_9BACL</name>
<dbReference type="EMBL" id="CP018145">
    <property type="protein sequence ID" value="ASJ52408.1"/>
    <property type="molecule type" value="Genomic_DNA"/>
</dbReference>
<sequence length="68" mass="7863">MNTSKRTLNQEKLLEIMLQAYQLGVQRKDINLSMMIDTLTYELKPYFDQQIQQGQLAKGELTKTEAIG</sequence>
<dbReference type="EMBL" id="BJOL01000041">
    <property type="protein sequence ID" value="GED61194.1"/>
    <property type="molecule type" value="Genomic_DNA"/>
</dbReference>
<dbReference type="Proteomes" id="UP000197781">
    <property type="component" value="Chromosome"/>
</dbReference>
<evidence type="ECO:0000313" key="1">
    <source>
        <dbReference type="EMBL" id="ASJ52408.1"/>
    </source>
</evidence>
<evidence type="ECO:0000313" key="3">
    <source>
        <dbReference type="EMBL" id="KLH98298.1"/>
    </source>
</evidence>
<accession>A0A0H0SJ40</accession>
<dbReference type="Proteomes" id="UP000035218">
    <property type="component" value="Unassembled WGS sequence"/>
</dbReference>
<reference evidence="2 6" key="3">
    <citation type="submission" date="2019-06" db="EMBL/GenBank/DDBJ databases">
        <title>Whole genome shotgun sequence of Brevibacillus formosus NBRC 15716.</title>
        <authorList>
            <person name="Hosoyama A."/>
            <person name="Uohara A."/>
            <person name="Ohji S."/>
            <person name="Ichikawa N."/>
        </authorList>
    </citation>
    <scope>NUCLEOTIDE SEQUENCE [LARGE SCALE GENOMIC DNA]</scope>
    <source>
        <strain evidence="2 6">NBRC 15716</strain>
    </source>
</reference>
<dbReference type="Proteomes" id="UP000319498">
    <property type="component" value="Unassembled WGS sequence"/>
</dbReference>
<dbReference type="OrthoDB" id="2468994at2"/>